<feature type="transmembrane region" description="Helical" evidence="2">
    <location>
        <begin position="130"/>
        <end position="148"/>
    </location>
</feature>
<feature type="region of interest" description="Disordered" evidence="1">
    <location>
        <begin position="1580"/>
        <end position="1600"/>
    </location>
</feature>
<proteinExistence type="predicted"/>
<keyword evidence="2" id="KW-0472">Membrane</keyword>
<dbReference type="Proteomes" id="UP000093737">
    <property type="component" value="Unassembled WGS sequence"/>
</dbReference>
<evidence type="ECO:0000313" key="4">
    <source>
        <dbReference type="Proteomes" id="UP000093737"/>
    </source>
</evidence>
<organism evidence="3 4">
    <name type="scientific">Rhizobium loti</name>
    <name type="common">Mesorhizobium loti</name>
    <dbReference type="NCBI Taxonomy" id="381"/>
    <lineage>
        <taxon>Bacteria</taxon>
        <taxon>Pseudomonadati</taxon>
        <taxon>Pseudomonadota</taxon>
        <taxon>Alphaproteobacteria</taxon>
        <taxon>Hyphomicrobiales</taxon>
        <taxon>Phyllobacteriaceae</taxon>
        <taxon>Mesorhizobium</taxon>
    </lineage>
</organism>
<keyword evidence="2" id="KW-1133">Transmembrane helix</keyword>
<name>A0A6M7U6F6_RHILI</name>
<accession>A0A6M7U6F6</accession>
<feature type="transmembrane region" description="Helical" evidence="2">
    <location>
        <begin position="1231"/>
        <end position="1249"/>
    </location>
</feature>
<feature type="transmembrane region" description="Helical" evidence="2">
    <location>
        <begin position="947"/>
        <end position="965"/>
    </location>
</feature>
<evidence type="ECO:0000313" key="3">
    <source>
        <dbReference type="EMBL" id="OBQ71483.1"/>
    </source>
</evidence>
<feature type="transmembrane region" description="Helical" evidence="2">
    <location>
        <begin position="1471"/>
        <end position="1491"/>
    </location>
</feature>
<feature type="transmembrane region" description="Helical" evidence="2">
    <location>
        <begin position="974"/>
        <end position="992"/>
    </location>
</feature>
<feature type="transmembrane region" description="Helical" evidence="2">
    <location>
        <begin position="1142"/>
        <end position="1162"/>
    </location>
</feature>
<reference evidence="3 4" key="1">
    <citation type="submission" date="2016-05" db="EMBL/GenBank/DDBJ databases">
        <authorList>
            <person name="Ramsay J.P."/>
        </authorList>
    </citation>
    <scope>NUCLEOTIDE SEQUENCE [LARGE SCALE GENOMIC DNA]</scope>
    <source>
        <strain evidence="3 4">NZP2042</strain>
    </source>
</reference>
<dbReference type="RefSeq" id="WP_056564930.1">
    <property type="nucleotide sequence ID" value="NZ_CP033334.1"/>
</dbReference>
<feature type="transmembrane region" description="Helical" evidence="2">
    <location>
        <begin position="1407"/>
        <end position="1427"/>
    </location>
</feature>
<comment type="caution">
    <text evidence="3">The sequence shown here is derived from an EMBL/GenBank/DDBJ whole genome shotgun (WGS) entry which is preliminary data.</text>
</comment>
<gene>
    <name evidence="3" type="ORF">A8145_00955</name>
</gene>
<evidence type="ECO:0000256" key="2">
    <source>
        <dbReference type="SAM" id="Phobius"/>
    </source>
</evidence>
<feature type="transmembrane region" description="Helical" evidence="2">
    <location>
        <begin position="709"/>
        <end position="729"/>
    </location>
</feature>
<feature type="transmembrane region" description="Helical" evidence="2">
    <location>
        <begin position="883"/>
        <end position="901"/>
    </location>
</feature>
<feature type="transmembrane region" description="Helical" evidence="2">
    <location>
        <begin position="913"/>
        <end position="935"/>
    </location>
</feature>
<protein>
    <submittedName>
        <fullName evidence="3">Uncharacterized protein</fullName>
    </submittedName>
</protein>
<feature type="transmembrane region" description="Helical" evidence="2">
    <location>
        <begin position="1099"/>
        <end position="1121"/>
    </location>
</feature>
<dbReference type="EMBL" id="LYTK01000001">
    <property type="protein sequence ID" value="OBQ71483.1"/>
    <property type="molecule type" value="Genomic_DNA"/>
</dbReference>
<keyword evidence="2" id="KW-0812">Transmembrane</keyword>
<feature type="transmembrane region" description="Helical" evidence="2">
    <location>
        <begin position="1511"/>
        <end position="1532"/>
    </location>
</feature>
<feature type="transmembrane region" description="Helical" evidence="2">
    <location>
        <begin position="785"/>
        <end position="806"/>
    </location>
</feature>
<feature type="transmembrane region" description="Helical" evidence="2">
    <location>
        <begin position="1447"/>
        <end position="1464"/>
    </location>
</feature>
<feature type="transmembrane region" description="Helical" evidence="2">
    <location>
        <begin position="857"/>
        <end position="877"/>
    </location>
</feature>
<sequence>MTGPREPSTPQSHPLQGCWDELGGRGDIEHLLSELAGIAGVALGVDRVTRLGVALAVLAGRDVRFASATEAADVMMPLLTVNGEAQLAGRAAIATFWNRQQSGPPICDQEKQALPVPWHERLYKLRYRSLLVAALIAILVLAVGYVVFEVPHAAVEITPKSPSVHPPPSPQPSATFWPWLAELFMQDLLHRLFAILAVLCLAALWWGYAGKRRDERLARDRKDGTVASTMSPEASEILFPTAVVRRAGRLLRRPVRVAGHRIDIRRSVAASIEAAGYPTLETGVEPRAPDCLMLIERLGNDDHLAALADALAKRLRDGGADLLRYEFRVFPDVLEAVGRRFGGQPVVSLAALSRRHPGARVVIVGTGRGFFEPYEQNKLRRGKPFFGEPEELPWVDYRDADRQLRQLPRALPAFREPPILMTPSPPDRWGPAERALQEAGFAVISLGLAEDSNAGLESAVEAIVTSRRSQAVDRGVMAQATPGYDPLLLELDRADFASDIPPVDDAFRDRLARRVTAYACARIGELEEGELPDDPYQQDDFALRAGAGLAALALFPRLDPNFTPALWRQATGQAPSAARLARLARLPWFRVGRMPDWFRSDLARCFQRQTERLARQDLWKKLRTDLTVFANLCLVRSSAAFGTQVYRPSTTAEKLLSQMRELRKGADPASRALVEERLFLTFVESGEVADADLAVHIPAPDRLTPAMRLSLLGFGIAALVAAAFAPWGLRAAYSWAAVRFDLNRDQPTTQVYMLLACLPILAVGIGLSFRDIFRIRNYPTTTYAYGFYVCVLLVEMACHTIQYAAVSSIRSGGDAFDIIQYAIFYGSFLGVAALLPRLIFKSPAEVEFPETGKANSISIRFSIAISSLFALLPISLNNFVDELAAFIPAAIMSFLFAFSAGSNVSKSRVTFGVFILFWQITIFFLFTDIANSVIYKYNDVYYEYYKLPLYIAICLPLIGAASFAGNDSVNLKRILFVFVSTTSAAFVSLLYYRTFASTAALSILGLLASAIVLCWYLVLRNRRIGLRLAIYALRFLTLGAAGRFGSAWISLFLKAVLGGTVVAFVANAVVALLLLRTGIVSTTQPMRLPGLASKVDPQLPAQAAAVISLLLASYVLCRLAMKIYPVAKAPVAALAQRQQQPAVARWLVVLALWAVAVLPPSLHNWLSTADLMNIGALSKLGAQGFGAIDSTTAALTWMLQVLFWLGGSTWSWLAYLALPAAFGLGLRNGPVADRAIFLGLLPFLLAVTIPPMSTPGGVWMVPLVFLLLRLAREPALAQRLLRFGGGFGGQPANSFVIFALIFSLVLLLSPALTSGSETSGLTVRIDPDLVRVAVLVLIGAMRLPRWPVLVALGLHVALAGFPVGKLSHALADTSIDLGLGLSPGEALDLVLAYFAVPMARRLRRAPLAAGAILLGAMIAAAIVLSFGNGGVSVGTFIQLPTGVLYKPTGATVAILSLTIGLLSPPGERMRFLLLVVGSIMAAVTALAPFYAALASSGSWTGVVFVTQPEALTSPLADLVASIPAMALAAAFIRFGQTASDMMLARREESRWSLSGAPRRLSEAIFGSVREEVAGREAVFGSDNEAVSNPANTTREEAVRQ</sequence>
<feature type="transmembrane region" description="Helical" evidence="2">
    <location>
        <begin position="1051"/>
        <end position="1079"/>
    </location>
</feature>
<feature type="transmembrane region" description="Helical" evidence="2">
    <location>
        <begin position="998"/>
        <end position="1018"/>
    </location>
</feature>
<feature type="transmembrane region" description="Helical" evidence="2">
    <location>
        <begin position="188"/>
        <end position="209"/>
    </location>
</feature>
<feature type="transmembrane region" description="Helical" evidence="2">
    <location>
        <begin position="1292"/>
        <end position="1312"/>
    </location>
</feature>
<feature type="transmembrane region" description="Helical" evidence="2">
    <location>
        <begin position="1201"/>
        <end position="1224"/>
    </location>
</feature>
<feature type="transmembrane region" description="Helical" evidence="2">
    <location>
        <begin position="749"/>
        <end position="773"/>
    </location>
</feature>
<feature type="transmembrane region" description="Helical" evidence="2">
    <location>
        <begin position="818"/>
        <end position="836"/>
    </location>
</feature>
<evidence type="ECO:0000256" key="1">
    <source>
        <dbReference type="SAM" id="MobiDB-lite"/>
    </source>
</evidence>